<keyword evidence="1" id="KW-0732">Signal</keyword>
<evidence type="ECO:0000313" key="2">
    <source>
        <dbReference type="EMBL" id="MDR6969472.1"/>
    </source>
</evidence>
<accession>A0ABU1TUB6</accession>
<evidence type="ECO:0008006" key="4">
    <source>
        <dbReference type="Google" id="ProtNLM"/>
    </source>
</evidence>
<dbReference type="Proteomes" id="UP001255185">
    <property type="component" value="Unassembled WGS sequence"/>
</dbReference>
<dbReference type="PROSITE" id="PS51257">
    <property type="entry name" value="PROKAR_LIPOPROTEIN"/>
    <property type="match status" value="1"/>
</dbReference>
<keyword evidence="3" id="KW-1185">Reference proteome</keyword>
<evidence type="ECO:0000313" key="3">
    <source>
        <dbReference type="Proteomes" id="UP001255185"/>
    </source>
</evidence>
<feature type="chain" id="PRO_5046432199" description="Lipoprotein" evidence="1">
    <location>
        <begin position="26"/>
        <end position="217"/>
    </location>
</feature>
<evidence type="ECO:0000256" key="1">
    <source>
        <dbReference type="SAM" id="SignalP"/>
    </source>
</evidence>
<comment type="caution">
    <text evidence="2">The sequence shown here is derived from an EMBL/GenBank/DDBJ whole genome shotgun (WGS) entry which is preliminary data.</text>
</comment>
<organism evidence="2 3">
    <name type="scientific">Flavobacterium arsenatis</name>
    <dbReference type="NCBI Taxonomy" id="1484332"/>
    <lineage>
        <taxon>Bacteria</taxon>
        <taxon>Pseudomonadati</taxon>
        <taxon>Bacteroidota</taxon>
        <taxon>Flavobacteriia</taxon>
        <taxon>Flavobacteriales</taxon>
        <taxon>Flavobacteriaceae</taxon>
        <taxon>Flavobacterium</taxon>
    </lineage>
</organism>
<dbReference type="RefSeq" id="WP_310028577.1">
    <property type="nucleotide sequence ID" value="NZ_JAVDVI010000021.1"/>
</dbReference>
<feature type="signal peptide" evidence="1">
    <location>
        <begin position="1"/>
        <end position="25"/>
    </location>
</feature>
<name>A0ABU1TUB6_9FLAO</name>
<reference evidence="2 3" key="1">
    <citation type="submission" date="2023-07" db="EMBL/GenBank/DDBJ databases">
        <title>Sorghum-associated microbial communities from plants grown in Nebraska, USA.</title>
        <authorList>
            <person name="Schachtman D."/>
        </authorList>
    </citation>
    <scope>NUCLEOTIDE SEQUENCE [LARGE SCALE GENOMIC DNA]</scope>
    <source>
        <strain evidence="2 3">3773</strain>
    </source>
</reference>
<gene>
    <name evidence="2" type="ORF">J2X31_003503</name>
</gene>
<protein>
    <recommendedName>
        <fullName evidence="4">Lipoprotein</fullName>
    </recommendedName>
</protein>
<proteinExistence type="predicted"/>
<dbReference type="EMBL" id="JAVDVI010000021">
    <property type="protein sequence ID" value="MDR6969472.1"/>
    <property type="molecule type" value="Genomic_DNA"/>
</dbReference>
<sequence>MKNLKSYYRLLIVLALVFTAFGCESDDEGDDIENDPSSSFEGSWKRENMETYVKFVGSNAITCSGGVETVGSFNASEPSMTFVIGQEVIKFPLKINGNALLVGVPNQAVETHNAQIYYRSNVFPCDGSGGGGSGEGNIMFWIGSDLGCGNISVTLQGQGSGSITSYYGSSPNCGASGCANFTVAPGTYSYTASCGNYTWNGTITVPANQCYKMQLTL</sequence>